<protein>
    <submittedName>
        <fullName evidence="1">Uncharacterized protein</fullName>
    </submittedName>
</protein>
<dbReference type="Proteomes" id="UP000039660">
    <property type="component" value="Unassembled WGS sequence"/>
</dbReference>
<reference evidence="1 2" key="1">
    <citation type="submission" date="2014-08" db="EMBL/GenBank/DDBJ databases">
        <authorList>
            <person name="Chen Y.-H."/>
        </authorList>
    </citation>
    <scope>NUCLEOTIDE SEQUENCE [LARGE SCALE GENOMIC DNA]</scope>
</reference>
<proteinExistence type="predicted"/>
<dbReference type="InterPro" id="IPR038282">
    <property type="entry name" value="DUF2267_sf"/>
</dbReference>
<name>A0A0T7GS49_NEOGA</name>
<accession>A0A0T7GS49</accession>
<sequence length="50" mass="5620">MSASGIAVFDKTLQTTNIWLDDLMADEVPDRQLAWHVPGAVLHTLRRSDQ</sequence>
<gene>
    <name evidence="1" type="ORF">NGAL_HAMBI1189_32780</name>
</gene>
<evidence type="ECO:0000313" key="2">
    <source>
        <dbReference type="Proteomes" id="UP000039660"/>
    </source>
</evidence>
<evidence type="ECO:0000313" key="1">
    <source>
        <dbReference type="EMBL" id="CDZ50091.1"/>
    </source>
</evidence>
<dbReference type="EMBL" id="CCRK01000007">
    <property type="protein sequence ID" value="CDZ50091.1"/>
    <property type="molecule type" value="Genomic_DNA"/>
</dbReference>
<dbReference type="Gene3D" id="1.10.490.110">
    <property type="entry name" value="Uncharacterized conserved protein DUF2267"/>
    <property type="match status" value="1"/>
</dbReference>
<organism evidence="1 2">
    <name type="scientific">Neorhizobium galegae bv. officinalis</name>
    <dbReference type="NCBI Taxonomy" id="323656"/>
    <lineage>
        <taxon>Bacteria</taxon>
        <taxon>Pseudomonadati</taxon>
        <taxon>Pseudomonadota</taxon>
        <taxon>Alphaproteobacteria</taxon>
        <taxon>Hyphomicrobiales</taxon>
        <taxon>Rhizobiaceae</taxon>
        <taxon>Rhizobium/Agrobacterium group</taxon>
        <taxon>Neorhizobium</taxon>
    </lineage>
</organism>
<dbReference type="AlphaFoldDB" id="A0A0T7GS49"/>